<dbReference type="RefSeq" id="WP_035942523.1">
    <property type="nucleotide sequence ID" value="NZ_CADFFX010000045.1"/>
</dbReference>
<organism evidence="1 2">
    <name type="scientific">Caballeronia glathei</name>
    <dbReference type="NCBI Taxonomy" id="60547"/>
    <lineage>
        <taxon>Bacteria</taxon>
        <taxon>Pseudomonadati</taxon>
        <taxon>Pseudomonadota</taxon>
        <taxon>Betaproteobacteria</taxon>
        <taxon>Burkholderiales</taxon>
        <taxon>Burkholderiaceae</taxon>
        <taxon>Caballeronia</taxon>
    </lineage>
</organism>
<name>A0A069PNU2_9BURK</name>
<keyword evidence="2" id="KW-1185">Reference proteome</keyword>
<dbReference type="AlphaFoldDB" id="A0A069PNU2"/>
<comment type="caution">
    <text evidence="1">The sequence shown here is derived from an EMBL/GenBank/DDBJ whole genome shotgun (WGS) entry which is preliminary data.</text>
</comment>
<accession>A0A069PNU2</accession>
<evidence type="ECO:0000313" key="2">
    <source>
        <dbReference type="Proteomes" id="UP000027466"/>
    </source>
</evidence>
<protein>
    <submittedName>
        <fullName evidence="1">Uncharacterized protein</fullName>
    </submittedName>
</protein>
<sequence>MVYRGSFKDIIYPAPNGEPRAARYRVILLGESIPESVRAIVHLIQDVTWSPDDSEQNQSLDVLLNRIVSQELDGIRLDHIQLVAQSGSRFIEYPLDFDAVDYHRQGNPVRMSGFGKSSAIHINLRDVTGGSVALFVDRDGARAASAALEQALR</sequence>
<dbReference type="Proteomes" id="UP000027466">
    <property type="component" value="Unassembled WGS sequence"/>
</dbReference>
<reference evidence="1 2" key="1">
    <citation type="submission" date="2014-03" db="EMBL/GenBank/DDBJ databases">
        <title>Draft Genome Sequences of Four Burkholderia Strains.</title>
        <authorList>
            <person name="Liu X.Y."/>
            <person name="Li C.X."/>
            <person name="Xu J.H."/>
        </authorList>
    </citation>
    <scope>NUCLEOTIDE SEQUENCE [LARGE SCALE GENOMIC DNA]</scope>
    <source>
        <strain evidence="1 2">DSM 50014</strain>
    </source>
</reference>
<proteinExistence type="predicted"/>
<gene>
    <name evidence="1" type="ORF">BG61_35250</name>
</gene>
<evidence type="ECO:0000313" key="1">
    <source>
        <dbReference type="EMBL" id="KDR38981.1"/>
    </source>
</evidence>
<dbReference type="EMBL" id="JFHC01000069">
    <property type="protein sequence ID" value="KDR38981.1"/>
    <property type="molecule type" value="Genomic_DNA"/>
</dbReference>